<comment type="caution">
    <text evidence="2">The sequence shown here is derived from an EMBL/GenBank/DDBJ whole genome shotgun (WGS) entry which is preliminary data.</text>
</comment>
<organism evidence="2 3">
    <name type="scientific">Gossypium anomalum</name>
    <dbReference type="NCBI Taxonomy" id="47600"/>
    <lineage>
        <taxon>Eukaryota</taxon>
        <taxon>Viridiplantae</taxon>
        <taxon>Streptophyta</taxon>
        <taxon>Embryophyta</taxon>
        <taxon>Tracheophyta</taxon>
        <taxon>Spermatophyta</taxon>
        <taxon>Magnoliopsida</taxon>
        <taxon>eudicotyledons</taxon>
        <taxon>Gunneridae</taxon>
        <taxon>Pentapetalae</taxon>
        <taxon>rosids</taxon>
        <taxon>malvids</taxon>
        <taxon>Malvales</taxon>
        <taxon>Malvaceae</taxon>
        <taxon>Malvoideae</taxon>
        <taxon>Gossypium</taxon>
    </lineage>
</organism>
<reference evidence="2 3" key="1">
    <citation type="journal article" date="2021" name="bioRxiv">
        <title>The Gossypium anomalum genome as a resource for cotton improvement and evolutionary analysis of hybrid incompatibility.</title>
        <authorList>
            <person name="Grover C.E."/>
            <person name="Yuan D."/>
            <person name="Arick M.A."/>
            <person name="Miller E.R."/>
            <person name="Hu G."/>
            <person name="Peterson D.G."/>
            <person name="Wendel J.F."/>
            <person name="Udall J.A."/>
        </authorList>
    </citation>
    <scope>NUCLEOTIDE SEQUENCE [LARGE SCALE GENOMIC DNA]</scope>
    <source>
        <strain evidence="2">JFW-Udall</strain>
        <tissue evidence="2">Leaf</tissue>
    </source>
</reference>
<name>A0A8J5Z8Z0_9ROSI</name>
<protein>
    <submittedName>
        <fullName evidence="2">Uncharacterized protein</fullName>
    </submittedName>
</protein>
<evidence type="ECO:0000313" key="3">
    <source>
        <dbReference type="Proteomes" id="UP000701853"/>
    </source>
</evidence>
<dbReference type="AlphaFoldDB" id="A0A8J5Z8Z0"/>
<dbReference type="OrthoDB" id="10508247at2759"/>
<proteinExistence type="predicted"/>
<dbReference type="EMBL" id="JAHUZN010000006">
    <property type="protein sequence ID" value="KAG8490720.1"/>
    <property type="molecule type" value="Genomic_DNA"/>
</dbReference>
<gene>
    <name evidence="2" type="ORF">CXB51_013782</name>
</gene>
<dbReference type="Proteomes" id="UP000701853">
    <property type="component" value="Chromosome 6"/>
</dbReference>
<evidence type="ECO:0000313" key="2">
    <source>
        <dbReference type="EMBL" id="KAG8490720.1"/>
    </source>
</evidence>
<keyword evidence="3" id="KW-1185">Reference proteome</keyword>
<accession>A0A8J5Z8Z0</accession>
<sequence length="66" mass="6949">MKNQKESPPPSSDSILTEKNSDDTDGAQRSTGCRWPFCCKGTMESQTSGVGRADNARGRGTALGGN</sequence>
<evidence type="ECO:0000256" key="1">
    <source>
        <dbReference type="SAM" id="MobiDB-lite"/>
    </source>
</evidence>
<feature type="region of interest" description="Disordered" evidence="1">
    <location>
        <begin position="1"/>
        <end position="66"/>
    </location>
</feature>